<feature type="transmembrane region" description="Helical" evidence="6">
    <location>
        <begin position="37"/>
        <end position="56"/>
    </location>
</feature>
<dbReference type="PANTHER" id="PTHR22911:SF6">
    <property type="entry name" value="SOLUTE CARRIER FAMILY 35 MEMBER G1"/>
    <property type="match status" value="1"/>
</dbReference>
<dbReference type="SUPFAM" id="SSF103481">
    <property type="entry name" value="Multidrug resistance efflux transporter EmrE"/>
    <property type="match status" value="2"/>
</dbReference>
<dbReference type="Proteomes" id="UP000706039">
    <property type="component" value="Unassembled WGS sequence"/>
</dbReference>
<feature type="transmembrane region" description="Helical" evidence="6">
    <location>
        <begin position="211"/>
        <end position="233"/>
    </location>
</feature>
<evidence type="ECO:0000256" key="3">
    <source>
        <dbReference type="ARBA" id="ARBA00022692"/>
    </source>
</evidence>
<sequence>MKPAGGAAAFAVAALGIAVFSAMDALMKGLSIEMGAYSAMLWRSIFGLIIGGVLFVAGRRRWPGRPVLVLHFWRGLTAGLSVLLFFWGLARMPIAQGVALSFIAPLIALYLAAVMLKERVDRTAIAASALAFLGVLVILIGQARADMGPEAFRGAIAVLIGAVLYAFSLIVARRQSQVADPFEVALFFNIVALGIYMPAAPWWAVAPDATQVPRLMVCAIFAFVSIMLLSWAYARAEASYLLPVEYTAFIWASLLGWWVFGESVSMMTIAGALLIVAGCLWAARRKPGVPPATEAAL</sequence>
<evidence type="ECO:0000256" key="5">
    <source>
        <dbReference type="ARBA" id="ARBA00023136"/>
    </source>
</evidence>
<feature type="transmembrane region" description="Helical" evidence="6">
    <location>
        <begin position="68"/>
        <end position="88"/>
    </location>
</feature>
<comment type="similarity">
    <text evidence="2">Belongs to the drug/metabolite transporter (DMT) superfamily. 10 TMS drug/metabolite exporter (DME) (TC 2.A.7.3) family.</text>
</comment>
<feature type="transmembrane region" description="Helical" evidence="6">
    <location>
        <begin position="123"/>
        <end position="145"/>
    </location>
</feature>
<name>A0ABS7PP98_9SPHN</name>
<gene>
    <name evidence="8" type="ORF">K7G82_09565</name>
</gene>
<feature type="domain" description="EamA" evidence="7">
    <location>
        <begin position="12"/>
        <end position="139"/>
    </location>
</feature>
<comment type="caution">
    <text evidence="8">The sequence shown here is derived from an EMBL/GenBank/DDBJ whole genome shotgun (WGS) entry which is preliminary data.</text>
</comment>
<keyword evidence="3 6" id="KW-0812">Transmembrane</keyword>
<feature type="transmembrane region" description="Helical" evidence="6">
    <location>
        <begin position="151"/>
        <end position="172"/>
    </location>
</feature>
<feature type="transmembrane region" description="Helical" evidence="6">
    <location>
        <begin position="266"/>
        <end position="283"/>
    </location>
</feature>
<dbReference type="Gene3D" id="1.10.3730.20">
    <property type="match status" value="1"/>
</dbReference>
<keyword evidence="5 6" id="KW-0472">Membrane</keyword>
<dbReference type="PANTHER" id="PTHR22911">
    <property type="entry name" value="ACYL-MALONYL CONDENSING ENZYME-RELATED"/>
    <property type="match status" value="1"/>
</dbReference>
<evidence type="ECO:0000313" key="8">
    <source>
        <dbReference type="EMBL" id="MBY8822540.1"/>
    </source>
</evidence>
<reference evidence="8 9" key="1">
    <citation type="submission" date="2021-08" db="EMBL/GenBank/DDBJ databases">
        <authorList>
            <person name="Tuo L."/>
        </authorList>
    </citation>
    <scope>NUCLEOTIDE SEQUENCE [LARGE SCALE GENOMIC DNA]</scope>
    <source>
        <strain evidence="8 9">JCM 31229</strain>
    </source>
</reference>
<dbReference type="InterPro" id="IPR000620">
    <property type="entry name" value="EamA_dom"/>
</dbReference>
<protein>
    <submittedName>
        <fullName evidence="8">DMT family transporter</fullName>
    </submittedName>
</protein>
<evidence type="ECO:0000256" key="4">
    <source>
        <dbReference type="ARBA" id="ARBA00022989"/>
    </source>
</evidence>
<feature type="transmembrane region" description="Helical" evidence="6">
    <location>
        <begin position="184"/>
        <end position="205"/>
    </location>
</feature>
<evidence type="ECO:0000256" key="1">
    <source>
        <dbReference type="ARBA" id="ARBA00004141"/>
    </source>
</evidence>
<feature type="transmembrane region" description="Helical" evidence="6">
    <location>
        <begin position="240"/>
        <end position="260"/>
    </location>
</feature>
<feature type="domain" description="EamA" evidence="7">
    <location>
        <begin position="153"/>
        <end position="281"/>
    </location>
</feature>
<dbReference type="InterPro" id="IPR037185">
    <property type="entry name" value="EmrE-like"/>
</dbReference>
<evidence type="ECO:0000256" key="2">
    <source>
        <dbReference type="ARBA" id="ARBA00009853"/>
    </source>
</evidence>
<evidence type="ECO:0000256" key="6">
    <source>
        <dbReference type="SAM" id="Phobius"/>
    </source>
</evidence>
<accession>A0ABS7PP98</accession>
<dbReference type="Pfam" id="PF00892">
    <property type="entry name" value="EamA"/>
    <property type="match status" value="2"/>
</dbReference>
<dbReference type="EMBL" id="JAINVV010000004">
    <property type="protein sequence ID" value="MBY8822540.1"/>
    <property type="molecule type" value="Genomic_DNA"/>
</dbReference>
<organism evidence="8 9">
    <name type="scientific">Sphingomonas colocasiae</name>
    <dbReference type="NCBI Taxonomy" id="1848973"/>
    <lineage>
        <taxon>Bacteria</taxon>
        <taxon>Pseudomonadati</taxon>
        <taxon>Pseudomonadota</taxon>
        <taxon>Alphaproteobacteria</taxon>
        <taxon>Sphingomonadales</taxon>
        <taxon>Sphingomonadaceae</taxon>
        <taxon>Sphingomonas</taxon>
    </lineage>
</organism>
<proteinExistence type="inferred from homology"/>
<dbReference type="RefSeq" id="WP_222989613.1">
    <property type="nucleotide sequence ID" value="NZ_JAINVV010000004.1"/>
</dbReference>
<feature type="transmembrane region" description="Helical" evidence="6">
    <location>
        <begin position="94"/>
        <end position="116"/>
    </location>
</feature>
<comment type="subcellular location">
    <subcellularLocation>
        <location evidence="1">Membrane</location>
        <topology evidence="1">Multi-pass membrane protein</topology>
    </subcellularLocation>
</comment>
<evidence type="ECO:0000259" key="7">
    <source>
        <dbReference type="Pfam" id="PF00892"/>
    </source>
</evidence>
<keyword evidence="4 6" id="KW-1133">Transmembrane helix</keyword>
<keyword evidence="9" id="KW-1185">Reference proteome</keyword>
<evidence type="ECO:0000313" key="9">
    <source>
        <dbReference type="Proteomes" id="UP000706039"/>
    </source>
</evidence>